<keyword evidence="3 6" id="KW-0547">Nucleotide-binding</keyword>
<dbReference type="InterPro" id="IPR001882">
    <property type="entry name" value="Biotin_BS"/>
</dbReference>
<protein>
    <recommendedName>
        <fullName evidence="12">Methylcrotonoyl-CoA carboxylase subunit alpha, mitochondrial</fullName>
    </recommendedName>
</protein>
<feature type="domain" description="ATP-grasp" evidence="8">
    <location>
        <begin position="148"/>
        <end position="346"/>
    </location>
</feature>
<gene>
    <name evidence="10" type="ORF">ILUMI_23499</name>
</gene>
<keyword evidence="4 6" id="KW-0067">ATP-binding</keyword>
<dbReference type="PROSITE" id="PS00867">
    <property type="entry name" value="CPSASE_2"/>
    <property type="match status" value="1"/>
</dbReference>
<dbReference type="InterPro" id="IPR016185">
    <property type="entry name" value="PreATP-grasp_dom_sf"/>
</dbReference>
<name>A0A8K0FWW9_IGNLU</name>
<keyword evidence="5" id="KW-0092">Biotin</keyword>
<dbReference type="Gene3D" id="3.40.50.20">
    <property type="match status" value="1"/>
</dbReference>
<feature type="domain" description="Lipoyl-binding" evidence="7">
    <location>
        <begin position="620"/>
        <end position="700"/>
    </location>
</feature>
<dbReference type="InterPro" id="IPR011764">
    <property type="entry name" value="Biotin_carboxylation_dom"/>
</dbReference>
<feature type="domain" description="Biotin carboxylation" evidence="9">
    <location>
        <begin position="29"/>
        <end position="476"/>
    </location>
</feature>
<dbReference type="SUPFAM" id="SSF51246">
    <property type="entry name" value="Rudiment single hybrid motif"/>
    <property type="match status" value="1"/>
</dbReference>
<dbReference type="Pfam" id="PF02785">
    <property type="entry name" value="Biotin_carb_C"/>
    <property type="match status" value="1"/>
</dbReference>
<evidence type="ECO:0000256" key="1">
    <source>
        <dbReference type="ARBA" id="ARBA00001953"/>
    </source>
</evidence>
<dbReference type="PROSITE" id="PS00188">
    <property type="entry name" value="BIOTIN"/>
    <property type="match status" value="1"/>
</dbReference>
<dbReference type="InterPro" id="IPR011761">
    <property type="entry name" value="ATP-grasp"/>
</dbReference>
<evidence type="ECO:0000256" key="5">
    <source>
        <dbReference type="ARBA" id="ARBA00023267"/>
    </source>
</evidence>
<dbReference type="AlphaFoldDB" id="A0A8K0FWW9"/>
<evidence type="ECO:0000313" key="10">
    <source>
        <dbReference type="EMBL" id="KAF2882675.1"/>
    </source>
</evidence>
<dbReference type="Gene3D" id="3.30.470.20">
    <property type="entry name" value="ATP-grasp fold, B domain"/>
    <property type="match status" value="1"/>
</dbReference>
<dbReference type="PROSITE" id="PS50975">
    <property type="entry name" value="ATP_GRASP"/>
    <property type="match status" value="1"/>
</dbReference>
<dbReference type="InterPro" id="IPR011054">
    <property type="entry name" value="Rudment_hybrid_motif"/>
</dbReference>
<dbReference type="GO" id="GO:0005739">
    <property type="term" value="C:mitochondrion"/>
    <property type="evidence" value="ECO:0007669"/>
    <property type="project" value="TreeGrafter"/>
</dbReference>
<dbReference type="SMART" id="SM00878">
    <property type="entry name" value="Biotin_carb_C"/>
    <property type="match status" value="1"/>
</dbReference>
<evidence type="ECO:0000313" key="11">
    <source>
        <dbReference type="Proteomes" id="UP000801492"/>
    </source>
</evidence>
<dbReference type="InterPro" id="IPR005479">
    <property type="entry name" value="CPAse_ATP-bd"/>
</dbReference>
<dbReference type="PROSITE" id="PS50979">
    <property type="entry name" value="BC"/>
    <property type="match status" value="1"/>
</dbReference>
<organism evidence="10 11">
    <name type="scientific">Ignelater luminosus</name>
    <name type="common">Cucubano</name>
    <name type="synonym">Pyrophorus luminosus</name>
    <dbReference type="NCBI Taxonomy" id="2038154"/>
    <lineage>
        <taxon>Eukaryota</taxon>
        <taxon>Metazoa</taxon>
        <taxon>Ecdysozoa</taxon>
        <taxon>Arthropoda</taxon>
        <taxon>Hexapoda</taxon>
        <taxon>Insecta</taxon>
        <taxon>Pterygota</taxon>
        <taxon>Neoptera</taxon>
        <taxon>Endopterygota</taxon>
        <taxon>Coleoptera</taxon>
        <taxon>Polyphaga</taxon>
        <taxon>Elateriformia</taxon>
        <taxon>Elateroidea</taxon>
        <taxon>Elateridae</taxon>
        <taxon>Agrypninae</taxon>
        <taxon>Pyrophorini</taxon>
        <taxon>Ignelater</taxon>
    </lineage>
</organism>
<dbReference type="InterPro" id="IPR050856">
    <property type="entry name" value="Biotin_carboxylase_complex"/>
</dbReference>
<dbReference type="EMBL" id="VTPC01090595">
    <property type="protein sequence ID" value="KAF2882675.1"/>
    <property type="molecule type" value="Genomic_DNA"/>
</dbReference>
<evidence type="ECO:0000259" key="8">
    <source>
        <dbReference type="PROSITE" id="PS50975"/>
    </source>
</evidence>
<dbReference type="Gene3D" id="3.30.1490.20">
    <property type="entry name" value="ATP-grasp fold, A domain"/>
    <property type="match status" value="1"/>
</dbReference>
<keyword evidence="2" id="KW-0436">Ligase</keyword>
<dbReference type="Pfam" id="PF00289">
    <property type="entry name" value="Biotin_carb_N"/>
    <property type="match status" value="1"/>
</dbReference>
<dbReference type="InterPro" id="IPR013815">
    <property type="entry name" value="ATP_grasp_subdomain_1"/>
</dbReference>
<dbReference type="SUPFAM" id="SSF56059">
    <property type="entry name" value="Glutathione synthetase ATP-binding domain-like"/>
    <property type="match status" value="1"/>
</dbReference>
<dbReference type="NCBIfam" id="NF006367">
    <property type="entry name" value="PRK08591.1"/>
    <property type="match status" value="1"/>
</dbReference>
<dbReference type="FunFam" id="3.30.1490.20:FF:000003">
    <property type="entry name" value="acetyl-CoA carboxylase isoform X1"/>
    <property type="match status" value="1"/>
</dbReference>
<dbReference type="GO" id="GO:0005524">
    <property type="term" value="F:ATP binding"/>
    <property type="evidence" value="ECO:0007669"/>
    <property type="project" value="UniProtKB-UniRule"/>
</dbReference>
<dbReference type="Pfam" id="PF00364">
    <property type="entry name" value="Biotin_lipoyl"/>
    <property type="match status" value="1"/>
</dbReference>
<sequence length="704" mass="79108">MGLWNISPILRISNRSLNFTQRWSSTIKRIDKLLIANRGEIACRVMRTARKLGVKTVAVYSDADENSMHVSMADEAYHIGPASSQQSYLRGDKIIDVVKKTNCQAIHPGYGFLSENAEFSEACQKNDIIFVGPPASAIRDMGIKSTSKEIMSRAGVPIIEGYHGEDQSDAKLKAEASKIGYPIMIKAVRGGGGKGMRIAHTPEEFNEALESARRESLKSFGDSDVLLERFVAEPRHVEVQVFADKYGNAVHLFERDCSVQRRHQKIIEEAPAPGVSNELRSELGAAAVRAAKAVGYVGAGTVEFILDRHSHSFHFMEMNTRLQVEHPITEMVTGTDLVEWQIKIASGERLPVTQEDIKLNGHAFESRIYAEDPENGFLPGAGTLHYLVTPKSSEDVRVETGVREGDEVSVHYDPMIAKLVVWGNDRAEALMKMRSKLAEYNIAGLETNVNFLLNLCKHQEFTLGNVHTNFIRDYHDSLFREEFPTENQLIQAAAAVILKDDLNLIKNSIERKDCFNPFIIESGFRINYSHQRDIKLKFKNKDIKMKLKFFDSNEYHVSLDDGKTWFVVKAELIQEENRSLLKCNVNGNLSNVNTYQNNEVLVLYDENGKCQFDLDQPKFLTEETDSSRTSSNSAIAPMPGVVDRILVKKGDIVKEGDPLVVIIAMKMEFIVKASRDVKISDVLYKIGDNVPKDAVLIKYEETKE</sequence>
<dbReference type="GO" id="GO:0004485">
    <property type="term" value="F:methylcrotonoyl-CoA carboxylase activity"/>
    <property type="evidence" value="ECO:0007669"/>
    <property type="project" value="TreeGrafter"/>
</dbReference>
<dbReference type="FunFam" id="3.40.50.20:FF:000010">
    <property type="entry name" value="Propionyl-CoA carboxylase subunit alpha"/>
    <property type="match status" value="1"/>
</dbReference>
<dbReference type="SUPFAM" id="SSF51230">
    <property type="entry name" value="Single hybrid motif"/>
    <property type="match status" value="1"/>
</dbReference>
<keyword evidence="11" id="KW-1185">Reference proteome</keyword>
<dbReference type="Proteomes" id="UP000801492">
    <property type="component" value="Unassembled WGS sequence"/>
</dbReference>
<dbReference type="OrthoDB" id="196847at2759"/>
<dbReference type="InterPro" id="IPR011053">
    <property type="entry name" value="Single_hybrid_motif"/>
</dbReference>
<dbReference type="CDD" id="cd06850">
    <property type="entry name" value="biotinyl_domain"/>
    <property type="match status" value="1"/>
</dbReference>
<dbReference type="Pfam" id="PF02786">
    <property type="entry name" value="CPSase_L_D2"/>
    <property type="match status" value="1"/>
</dbReference>
<dbReference type="FunFam" id="3.30.470.20:FF:000028">
    <property type="entry name" value="Methylcrotonoyl-CoA carboxylase subunit alpha, mitochondrial"/>
    <property type="match status" value="1"/>
</dbReference>
<reference evidence="10" key="1">
    <citation type="submission" date="2019-08" db="EMBL/GenBank/DDBJ databases">
        <title>The genome of the North American firefly Photinus pyralis.</title>
        <authorList>
            <consortium name="Photinus pyralis genome working group"/>
            <person name="Fallon T.R."/>
            <person name="Sander Lower S.E."/>
            <person name="Weng J.-K."/>
        </authorList>
    </citation>
    <scope>NUCLEOTIDE SEQUENCE</scope>
    <source>
        <strain evidence="10">TRF0915ILg1</strain>
        <tissue evidence="10">Whole body</tissue>
    </source>
</reference>
<evidence type="ECO:0000256" key="4">
    <source>
        <dbReference type="ARBA" id="ARBA00022840"/>
    </source>
</evidence>
<evidence type="ECO:0000259" key="7">
    <source>
        <dbReference type="PROSITE" id="PS50968"/>
    </source>
</evidence>
<comment type="cofactor">
    <cofactor evidence="1">
        <name>biotin</name>
        <dbReference type="ChEBI" id="CHEBI:57586"/>
    </cofactor>
</comment>
<dbReference type="PANTHER" id="PTHR18866">
    <property type="entry name" value="CARBOXYLASE:PYRUVATE/ACETYL-COA/PROPIONYL-COA CARBOXYLASE"/>
    <property type="match status" value="1"/>
</dbReference>
<dbReference type="InterPro" id="IPR005481">
    <property type="entry name" value="BC-like_N"/>
</dbReference>
<dbReference type="PROSITE" id="PS50968">
    <property type="entry name" value="BIOTINYL_LIPOYL"/>
    <property type="match status" value="1"/>
</dbReference>
<evidence type="ECO:0000259" key="9">
    <source>
        <dbReference type="PROSITE" id="PS50979"/>
    </source>
</evidence>
<evidence type="ECO:0000256" key="3">
    <source>
        <dbReference type="ARBA" id="ARBA00022741"/>
    </source>
</evidence>
<dbReference type="Gene3D" id="3.30.700.40">
    <property type="match status" value="1"/>
</dbReference>
<evidence type="ECO:0008006" key="12">
    <source>
        <dbReference type="Google" id="ProtNLM"/>
    </source>
</evidence>
<dbReference type="InterPro" id="IPR005482">
    <property type="entry name" value="Biotin_COase_C"/>
</dbReference>
<comment type="caution">
    <text evidence="10">The sequence shown here is derived from an EMBL/GenBank/DDBJ whole genome shotgun (WGS) entry which is preliminary data.</text>
</comment>
<dbReference type="InterPro" id="IPR000089">
    <property type="entry name" value="Biotin_lipoyl"/>
</dbReference>
<proteinExistence type="predicted"/>
<dbReference type="Gene3D" id="2.40.50.100">
    <property type="match status" value="1"/>
</dbReference>
<evidence type="ECO:0000256" key="2">
    <source>
        <dbReference type="ARBA" id="ARBA00022598"/>
    </source>
</evidence>
<evidence type="ECO:0000256" key="6">
    <source>
        <dbReference type="PROSITE-ProRule" id="PRU00409"/>
    </source>
</evidence>
<dbReference type="SUPFAM" id="SSF52440">
    <property type="entry name" value="PreATP-grasp domain"/>
    <property type="match status" value="1"/>
</dbReference>
<accession>A0A8K0FWW9</accession>
<dbReference type="GO" id="GO:0046872">
    <property type="term" value="F:metal ion binding"/>
    <property type="evidence" value="ECO:0007669"/>
    <property type="project" value="InterPro"/>
</dbReference>
<dbReference type="PANTHER" id="PTHR18866:SF33">
    <property type="entry name" value="METHYLCROTONOYL-COA CARBOXYLASE SUBUNIT ALPHA, MITOCHONDRIAL-RELATED"/>
    <property type="match status" value="1"/>
</dbReference>